<dbReference type="InterPro" id="IPR049560">
    <property type="entry name" value="MeTrfase_RsmB-F_NOP2_cat"/>
</dbReference>
<evidence type="ECO:0000256" key="4">
    <source>
        <dbReference type="ARBA" id="ARBA00022884"/>
    </source>
</evidence>
<accession>A0A194AH72</accession>
<dbReference type="AlphaFoldDB" id="A0A194AH72"/>
<protein>
    <submittedName>
        <fullName evidence="7">NusB/RsmB/TIM44</fullName>
    </submittedName>
</protein>
<proteinExistence type="inferred from homology"/>
<dbReference type="Gene3D" id="1.10.940.10">
    <property type="entry name" value="NusB-like"/>
    <property type="match status" value="1"/>
</dbReference>
<dbReference type="SUPFAM" id="SSF48013">
    <property type="entry name" value="NusB-like"/>
    <property type="match status" value="1"/>
</dbReference>
<dbReference type="GO" id="GO:0006355">
    <property type="term" value="P:regulation of DNA-templated transcription"/>
    <property type="evidence" value="ECO:0007669"/>
    <property type="project" value="InterPro"/>
</dbReference>
<keyword evidence="4 5" id="KW-0694">RNA-binding</keyword>
<dbReference type="RefSeq" id="WP_069857968.1">
    <property type="nucleotide sequence ID" value="NZ_BDFE01000015.1"/>
</dbReference>
<dbReference type="InterPro" id="IPR006027">
    <property type="entry name" value="NusB_RsmB_TIM44"/>
</dbReference>
<dbReference type="Pfam" id="PF01029">
    <property type="entry name" value="NusB"/>
    <property type="match status" value="1"/>
</dbReference>
<feature type="binding site" evidence="5">
    <location>
        <position position="331"/>
    </location>
    <ligand>
        <name>S-adenosyl-L-methionine</name>
        <dbReference type="ChEBI" id="CHEBI:59789"/>
    </ligand>
</feature>
<keyword evidence="3 5" id="KW-0949">S-adenosyl-L-methionine</keyword>
<dbReference type="InterPro" id="IPR023267">
    <property type="entry name" value="RCMT"/>
</dbReference>
<dbReference type="OrthoDB" id="9810297at2"/>
<dbReference type="Pfam" id="PF01189">
    <property type="entry name" value="Methyltr_RsmB-F"/>
    <property type="match status" value="1"/>
</dbReference>
<dbReference type="CDD" id="cd02440">
    <property type="entry name" value="AdoMet_MTases"/>
    <property type="match status" value="1"/>
</dbReference>
<evidence type="ECO:0000256" key="5">
    <source>
        <dbReference type="PROSITE-ProRule" id="PRU01023"/>
    </source>
</evidence>
<keyword evidence="2 5" id="KW-0808">Transferase</keyword>
<dbReference type="Proteomes" id="UP000095200">
    <property type="component" value="Unassembled WGS sequence"/>
</dbReference>
<dbReference type="PANTHER" id="PTHR22807:SF53">
    <property type="entry name" value="RIBOSOMAL RNA SMALL SUBUNIT METHYLTRANSFERASE B-RELATED"/>
    <property type="match status" value="1"/>
</dbReference>
<gene>
    <name evidence="7" type="ORF">DPF_1145</name>
</gene>
<dbReference type="PRINTS" id="PR02008">
    <property type="entry name" value="RCMTFAMILY"/>
</dbReference>
<keyword evidence="1 5" id="KW-0489">Methyltransferase</keyword>
<keyword evidence="8" id="KW-1185">Reference proteome</keyword>
<name>A0A194AH72_9BACT</name>
<dbReference type="InterPro" id="IPR035926">
    <property type="entry name" value="NusB-like_sf"/>
</dbReference>
<comment type="caution">
    <text evidence="5">Lacks conserved residue(s) required for the propagation of feature annotation.</text>
</comment>
<evidence type="ECO:0000313" key="8">
    <source>
        <dbReference type="Proteomes" id="UP000095200"/>
    </source>
</evidence>
<dbReference type="GO" id="GO:0001510">
    <property type="term" value="P:RNA methylation"/>
    <property type="evidence" value="ECO:0007669"/>
    <property type="project" value="InterPro"/>
</dbReference>
<feature type="binding site" evidence="5">
    <location>
        <position position="288"/>
    </location>
    <ligand>
        <name>S-adenosyl-L-methionine</name>
        <dbReference type="ChEBI" id="CHEBI:59789"/>
    </ligand>
</feature>
<evidence type="ECO:0000256" key="1">
    <source>
        <dbReference type="ARBA" id="ARBA00022603"/>
    </source>
</evidence>
<feature type="domain" description="SAM-dependent MTase RsmB/NOP-type" evidence="6">
    <location>
        <begin position="159"/>
        <end position="431"/>
    </location>
</feature>
<dbReference type="GO" id="GO:0008173">
    <property type="term" value="F:RNA methyltransferase activity"/>
    <property type="evidence" value="ECO:0007669"/>
    <property type="project" value="InterPro"/>
</dbReference>
<comment type="caution">
    <text evidence="7">The sequence shown here is derived from an EMBL/GenBank/DDBJ whole genome shotgun (WGS) entry which is preliminary data.</text>
</comment>
<dbReference type="STRING" id="1592317.DPF_1145"/>
<evidence type="ECO:0000259" key="6">
    <source>
        <dbReference type="PROSITE" id="PS51686"/>
    </source>
</evidence>
<evidence type="ECO:0000313" key="7">
    <source>
        <dbReference type="EMBL" id="GAU08436.1"/>
    </source>
</evidence>
<dbReference type="PANTHER" id="PTHR22807">
    <property type="entry name" value="NOP2 YEAST -RELATED NOL1/NOP2/FMU SUN DOMAIN-CONTAINING"/>
    <property type="match status" value="1"/>
</dbReference>
<evidence type="ECO:0000256" key="2">
    <source>
        <dbReference type="ARBA" id="ARBA00022679"/>
    </source>
</evidence>
<sequence length="431" mass="48298">MKSFSSDSLPLARQVALQAIYRCLYKHQDLQFALDQALDTPRLSHRDKGLATELAYGYVRNKTRSDFLVTFFLRSPDKLPRVFMLVLGMAAYELAFLDRIPAYATVDWAVQGIKLSWGKRLAGVANAVLRRIGDLGPAVHEPDWYRQDDPDTVTFLTRYYSCPEWIVRLWLESYGMDTACEVLEGSIARPALGLRCGPDMDPESLALEVQDLLLARCGRSLALQQSFDHLDELLRQGQVSRQSYAAQMALSALEPLSWPTPIWDACCGRGGKSMALLEQGCFPVWASDLHTGRLAGMQQECRRTGRRIPLFRASAKETPPFRTPPGTILLDVPCSGLGVLARRPDSKWKRTPRDVSALMATQKAILENAWNVLPTGGVIAYITCTLNPAENQDQIARLCKRHRNATIVREYATKSREGLGEFFYAVTVRKA</sequence>
<reference evidence="8" key="1">
    <citation type="submission" date="2016-06" db="EMBL/GenBank/DDBJ databases">
        <title>Draft genome sequence of Desulfoplanes formicivorans strain Pf12B.</title>
        <authorList>
            <person name="Watanabe M."/>
            <person name="Kojima H."/>
            <person name="Fukui M."/>
        </authorList>
    </citation>
    <scope>NUCLEOTIDE SEQUENCE [LARGE SCALE GENOMIC DNA]</scope>
    <source>
        <strain evidence="8">Pf12B</strain>
    </source>
</reference>
<dbReference type="SUPFAM" id="SSF53335">
    <property type="entry name" value="S-adenosyl-L-methionine-dependent methyltransferases"/>
    <property type="match status" value="1"/>
</dbReference>
<dbReference type="GO" id="GO:0003723">
    <property type="term" value="F:RNA binding"/>
    <property type="evidence" value="ECO:0007669"/>
    <property type="project" value="UniProtKB-UniRule"/>
</dbReference>
<feature type="active site" description="Nucleophile" evidence="5">
    <location>
        <position position="384"/>
    </location>
</feature>
<dbReference type="EMBL" id="BDFE01000015">
    <property type="protein sequence ID" value="GAU08436.1"/>
    <property type="molecule type" value="Genomic_DNA"/>
</dbReference>
<comment type="similarity">
    <text evidence="5">Belongs to the class I-like SAM-binding methyltransferase superfamily. RsmB/NOP family.</text>
</comment>
<organism evidence="7 8">
    <name type="scientific">Desulfoplanes formicivorans</name>
    <dbReference type="NCBI Taxonomy" id="1592317"/>
    <lineage>
        <taxon>Bacteria</taxon>
        <taxon>Pseudomonadati</taxon>
        <taxon>Thermodesulfobacteriota</taxon>
        <taxon>Desulfovibrionia</taxon>
        <taxon>Desulfovibrionales</taxon>
        <taxon>Desulfoplanaceae</taxon>
        <taxon>Desulfoplanes</taxon>
    </lineage>
</organism>
<dbReference type="InterPro" id="IPR029063">
    <property type="entry name" value="SAM-dependent_MTases_sf"/>
</dbReference>
<dbReference type="InterPro" id="IPR001678">
    <property type="entry name" value="MeTrfase_RsmB-F_NOP2_dom"/>
</dbReference>
<evidence type="ECO:0000256" key="3">
    <source>
        <dbReference type="ARBA" id="ARBA00022691"/>
    </source>
</evidence>
<dbReference type="PROSITE" id="PS51686">
    <property type="entry name" value="SAM_MT_RSMB_NOP"/>
    <property type="match status" value="1"/>
</dbReference>
<dbReference type="Gene3D" id="3.40.50.150">
    <property type="entry name" value="Vaccinia Virus protein VP39"/>
    <property type="match status" value="1"/>
</dbReference>